<dbReference type="SUPFAM" id="SSF50249">
    <property type="entry name" value="Nucleic acid-binding proteins"/>
    <property type="match status" value="1"/>
</dbReference>
<dbReference type="SUPFAM" id="SSF52540">
    <property type="entry name" value="P-loop containing nucleoside triphosphate hydrolases"/>
    <property type="match status" value="2"/>
</dbReference>
<dbReference type="InterPro" id="IPR027417">
    <property type="entry name" value="P-loop_NTPase"/>
</dbReference>
<dbReference type="PANTHER" id="PTHR47964:SF1">
    <property type="entry name" value="ATP-DEPENDENT DNA HELICASE HOMOLOG RECG, CHLOROPLASTIC"/>
    <property type="match status" value="1"/>
</dbReference>
<dbReference type="InterPro" id="IPR047112">
    <property type="entry name" value="RecG/Mfd"/>
</dbReference>
<keyword evidence="4 11" id="KW-0347">Helicase</keyword>
<sequence>MNGFSTSLDVPLALRLPASTARKLAAHDLISVADLLTYGPRRLDQWGSLTPISSLREGDTVTILAEVLSAQMMPNRTRKGVRFVVELTDGSETITATFFASTRYRLAPHERLLEPGARMLFAGKVGSYKGKVQLTNPQFEGAQDATIPEIVERSQRLIPIYPATASLNSWTIERAVSFLLQSMHEGDLADPVPETIRREAGLPDLVTTLRALHEPDSREDWKTARAHMAWREAFTLQAGLACVRRGSDMEKAPVCPRGDDGAVQALRDSLPFVLTGSQETAVEAISRDLMRERPMQRLLQGDVGSGKTVVSALAMCQVMDSGFQAAMLVPTEVLAEQHYQSLHALIARMTTHAPRIELLTASTPRAERRTLERDLADGQPMIVVGTHTLLQDSVTFAHLGLVVIDEQHRFGVAQRDHLRGAATAATLTIPHQLVMTATPIPRTVAMTVFGDLDQTCINELPPGRRPVSTFLVDVANAAWMQRLWERAREEIDQGGRIFVVCPRIDEGDDVEDTDAADHRPPLASVHAVAAALRTQTALQGIGIEELHGRIGSADKTRIMDDFIAGRAPVLVSTTVIEVGVDVPEATMMVIIDAQQFGLSQLHQLRGRVGRSDSDSVCMAVHRHDLSAPARERLEAFARTTDGFELARVDLTLRREGDVVGAQQSGRTSGLRFLSVSRDGDIIEQARDAARRTISADPTLADHSELERVIRARLSSQVAWMERS</sequence>
<dbReference type="RefSeq" id="WP_058236490.1">
    <property type="nucleotide sequence ID" value="NZ_LT629792.1"/>
</dbReference>
<evidence type="ECO:0000256" key="1">
    <source>
        <dbReference type="ARBA" id="ARBA00022741"/>
    </source>
</evidence>
<dbReference type="InterPro" id="IPR033454">
    <property type="entry name" value="RecG_wedge"/>
</dbReference>
<evidence type="ECO:0000256" key="5">
    <source>
        <dbReference type="ARBA" id="ARBA00022840"/>
    </source>
</evidence>
<dbReference type="Pfam" id="PF00270">
    <property type="entry name" value="DEAD"/>
    <property type="match status" value="1"/>
</dbReference>
<proteinExistence type="predicted"/>
<dbReference type="PROSITE" id="PS51194">
    <property type="entry name" value="HELICASE_CTER"/>
    <property type="match status" value="1"/>
</dbReference>
<dbReference type="Pfam" id="PF17191">
    <property type="entry name" value="RecG_wedge"/>
    <property type="match status" value="1"/>
</dbReference>
<name>A0ABY0V6S3_9ACTO</name>
<dbReference type="SMART" id="SM00490">
    <property type="entry name" value="HELICc"/>
    <property type="match status" value="1"/>
</dbReference>
<evidence type="ECO:0000256" key="3">
    <source>
        <dbReference type="ARBA" id="ARBA00022801"/>
    </source>
</evidence>
<dbReference type="SMART" id="SM00487">
    <property type="entry name" value="DEXDc"/>
    <property type="match status" value="1"/>
</dbReference>
<dbReference type="InterPro" id="IPR045562">
    <property type="entry name" value="RecG_dom3_C"/>
</dbReference>
<evidence type="ECO:0000259" key="10">
    <source>
        <dbReference type="PROSITE" id="PS51194"/>
    </source>
</evidence>
<dbReference type="GO" id="GO:0004386">
    <property type="term" value="F:helicase activity"/>
    <property type="evidence" value="ECO:0007669"/>
    <property type="project" value="UniProtKB-KW"/>
</dbReference>
<keyword evidence="2" id="KW-0227">DNA damage</keyword>
<dbReference type="Gene3D" id="2.40.50.140">
    <property type="entry name" value="Nucleic acid-binding proteins"/>
    <property type="match status" value="1"/>
</dbReference>
<evidence type="ECO:0000313" key="12">
    <source>
        <dbReference type="Proteomes" id="UP000198976"/>
    </source>
</evidence>
<evidence type="ECO:0000256" key="7">
    <source>
        <dbReference type="ARBA" id="ARBA00023204"/>
    </source>
</evidence>
<evidence type="ECO:0000313" key="11">
    <source>
        <dbReference type="EMBL" id="SDT91552.1"/>
    </source>
</evidence>
<keyword evidence="5" id="KW-0067">ATP-binding</keyword>
<keyword evidence="12" id="KW-1185">Reference proteome</keyword>
<feature type="domain" description="Helicase ATP-binding" evidence="9">
    <location>
        <begin position="288"/>
        <end position="457"/>
    </location>
</feature>
<evidence type="ECO:0000256" key="8">
    <source>
        <dbReference type="ARBA" id="ARBA00049819"/>
    </source>
</evidence>
<keyword evidence="1" id="KW-0547">Nucleotide-binding</keyword>
<dbReference type="CDD" id="cd04488">
    <property type="entry name" value="RecG_wedge_OBF"/>
    <property type="match status" value="1"/>
</dbReference>
<dbReference type="PROSITE" id="PS51192">
    <property type="entry name" value="HELICASE_ATP_BIND_1"/>
    <property type="match status" value="1"/>
</dbReference>
<evidence type="ECO:0000256" key="2">
    <source>
        <dbReference type="ARBA" id="ARBA00022763"/>
    </source>
</evidence>
<reference evidence="11 12" key="1">
    <citation type="submission" date="2016-10" db="EMBL/GenBank/DDBJ databases">
        <authorList>
            <person name="Varghese N."/>
            <person name="Submissions S."/>
        </authorList>
    </citation>
    <scope>NUCLEOTIDE SEQUENCE [LARGE SCALE GENOMIC DNA]</scope>
    <source>
        <strain evidence="11 12">DSM 9169</strain>
    </source>
</reference>
<evidence type="ECO:0000256" key="6">
    <source>
        <dbReference type="ARBA" id="ARBA00023125"/>
    </source>
</evidence>
<dbReference type="EMBL" id="LT629792">
    <property type="protein sequence ID" value="SDT91552.1"/>
    <property type="molecule type" value="Genomic_DNA"/>
</dbReference>
<keyword evidence="7" id="KW-0234">DNA repair</keyword>
<keyword evidence="6" id="KW-0238">DNA-binding</keyword>
<dbReference type="InterPro" id="IPR001650">
    <property type="entry name" value="Helicase_C-like"/>
</dbReference>
<evidence type="ECO:0000259" key="9">
    <source>
        <dbReference type="PROSITE" id="PS51192"/>
    </source>
</evidence>
<dbReference type="Proteomes" id="UP000198976">
    <property type="component" value="Chromosome I"/>
</dbReference>
<gene>
    <name evidence="11" type="ORF">SAMN04489714_0853</name>
</gene>
<accession>A0ABY0V6S3</accession>
<dbReference type="Pfam" id="PF19833">
    <property type="entry name" value="RecG_dom3_C"/>
    <property type="match status" value="1"/>
</dbReference>
<dbReference type="Pfam" id="PF00271">
    <property type="entry name" value="Helicase_C"/>
    <property type="match status" value="1"/>
</dbReference>
<evidence type="ECO:0000256" key="4">
    <source>
        <dbReference type="ARBA" id="ARBA00022806"/>
    </source>
</evidence>
<organism evidence="11 12">
    <name type="scientific">Schaalia radingae</name>
    <dbReference type="NCBI Taxonomy" id="131110"/>
    <lineage>
        <taxon>Bacteria</taxon>
        <taxon>Bacillati</taxon>
        <taxon>Actinomycetota</taxon>
        <taxon>Actinomycetes</taxon>
        <taxon>Actinomycetales</taxon>
        <taxon>Actinomycetaceae</taxon>
        <taxon>Schaalia</taxon>
    </lineage>
</organism>
<dbReference type="InterPro" id="IPR011545">
    <property type="entry name" value="DEAD/DEAH_box_helicase_dom"/>
</dbReference>
<dbReference type="Gene3D" id="3.40.50.300">
    <property type="entry name" value="P-loop containing nucleotide triphosphate hydrolases"/>
    <property type="match status" value="2"/>
</dbReference>
<dbReference type="InterPro" id="IPR014001">
    <property type="entry name" value="Helicase_ATP-bd"/>
</dbReference>
<protein>
    <recommendedName>
        <fullName evidence="8">Probable DNA 3'-5' helicase RecG</fullName>
    </recommendedName>
</protein>
<dbReference type="InterPro" id="IPR012340">
    <property type="entry name" value="NA-bd_OB-fold"/>
</dbReference>
<dbReference type="PANTHER" id="PTHR47964">
    <property type="entry name" value="ATP-DEPENDENT DNA HELICASE HOMOLOG RECG, CHLOROPLASTIC"/>
    <property type="match status" value="1"/>
</dbReference>
<feature type="domain" description="Helicase C-terminal" evidence="10">
    <location>
        <begin position="479"/>
        <end position="651"/>
    </location>
</feature>
<keyword evidence="3" id="KW-0378">Hydrolase</keyword>